<accession>A0A167M3T4</accession>
<keyword evidence="3" id="KW-1185">Reference proteome</keyword>
<dbReference type="Pfam" id="PF08613">
    <property type="entry name" value="Cyclin"/>
    <property type="match status" value="1"/>
</dbReference>
<feature type="region of interest" description="Disordered" evidence="1">
    <location>
        <begin position="211"/>
        <end position="233"/>
    </location>
</feature>
<evidence type="ECO:0000256" key="1">
    <source>
        <dbReference type="SAM" id="MobiDB-lite"/>
    </source>
</evidence>
<dbReference type="GO" id="GO:0016538">
    <property type="term" value="F:cyclin-dependent protein serine/threonine kinase regulator activity"/>
    <property type="evidence" value="ECO:0007669"/>
    <property type="project" value="TreeGrafter"/>
</dbReference>
<dbReference type="EMBL" id="KV440985">
    <property type="protein sequence ID" value="OAD71704.1"/>
    <property type="molecule type" value="Genomic_DNA"/>
</dbReference>
<dbReference type="InParanoid" id="A0A167M3T4"/>
<dbReference type="CDD" id="cd20557">
    <property type="entry name" value="CYCLIN_ScPCL1-like"/>
    <property type="match status" value="1"/>
</dbReference>
<organism evidence="2 3">
    <name type="scientific">Phycomyces blakesleeanus (strain ATCC 8743b / DSM 1359 / FGSC 10004 / NBRC 33097 / NRRL 1555)</name>
    <dbReference type="NCBI Taxonomy" id="763407"/>
    <lineage>
        <taxon>Eukaryota</taxon>
        <taxon>Fungi</taxon>
        <taxon>Fungi incertae sedis</taxon>
        <taxon>Mucoromycota</taxon>
        <taxon>Mucoromycotina</taxon>
        <taxon>Mucoromycetes</taxon>
        <taxon>Mucorales</taxon>
        <taxon>Phycomycetaceae</taxon>
        <taxon>Phycomyces</taxon>
    </lineage>
</organism>
<proteinExistence type="predicted"/>
<feature type="region of interest" description="Disordered" evidence="1">
    <location>
        <begin position="81"/>
        <end position="101"/>
    </location>
</feature>
<dbReference type="GeneID" id="28999469"/>
<dbReference type="PANTHER" id="PTHR15615">
    <property type="match status" value="1"/>
</dbReference>
<gene>
    <name evidence="2" type="ORF">PHYBLDRAFT_182099</name>
</gene>
<evidence type="ECO:0000313" key="2">
    <source>
        <dbReference type="EMBL" id="OAD71704.1"/>
    </source>
</evidence>
<dbReference type="Gene3D" id="1.10.472.10">
    <property type="entry name" value="Cyclin-like"/>
    <property type="match status" value="1"/>
</dbReference>
<feature type="compositionally biased region" description="Low complexity" evidence="1">
    <location>
        <begin position="81"/>
        <end position="99"/>
    </location>
</feature>
<name>A0A167M3T4_PHYB8</name>
<dbReference type="RefSeq" id="XP_018289744.1">
    <property type="nucleotide sequence ID" value="XM_018438563.1"/>
</dbReference>
<dbReference type="VEuPathDB" id="FungiDB:PHYBLDRAFT_182099"/>
<dbReference type="GO" id="GO:0000307">
    <property type="term" value="C:cyclin-dependent protein kinase holoenzyme complex"/>
    <property type="evidence" value="ECO:0007669"/>
    <property type="project" value="TreeGrafter"/>
</dbReference>
<sequence>MTTSDMRLPGFQQPVGTLAVQNNCLYNPNPNKDSPYPGHCIQPYSMPDTPTSAAFDTYQPLPTPNINTNTTIIINNNSSSSNGITSLTTPTSTHVTTDSPGQQPCTYSILPFEEQPCPKYREFLEASRPERTQMIERLVDTAAEIIDSIWQPKFLVDQRKVKVIPTKGFIREMLSRSKATYSTLQICLFYLFRVKKVVHEKLRKRFTQPTNVNNVNNHTVHNHNNKSPQQSSINRTEDLMCCGRRMFMASLMLASKYLHDKNYRNRAWTKISGLSVSEINAAEMAFLKLIDYKLYVSKPTFDKWYTLLHSYTANRKI</sequence>
<dbReference type="PANTHER" id="PTHR15615:SF36">
    <property type="entry name" value="PHO85 CYCLIN-5"/>
    <property type="match status" value="1"/>
</dbReference>
<dbReference type="GO" id="GO:0019901">
    <property type="term" value="F:protein kinase binding"/>
    <property type="evidence" value="ECO:0007669"/>
    <property type="project" value="InterPro"/>
</dbReference>
<dbReference type="GO" id="GO:0005634">
    <property type="term" value="C:nucleus"/>
    <property type="evidence" value="ECO:0007669"/>
    <property type="project" value="TreeGrafter"/>
</dbReference>
<dbReference type="Proteomes" id="UP000077315">
    <property type="component" value="Unassembled WGS sequence"/>
</dbReference>
<protein>
    <submittedName>
        <fullName evidence="2">Cyclin</fullName>
    </submittedName>
</protein>
<dbReference type="STRING" id="763407.A0A167M3T4"/>
<reference evidence="3" key="1">
    <citation type="submission" date="2015-06" db="EMBL/GenBank/DDBJ databases">
        <title>Expansion of signal transduction pathways in fungi by whole-genome duplication.</title>
        <authorList>
            <consortium name="DOE Joint Genome Institute"/>
            <person name="Corrochano L.M."/>
            <person name="Kuo A."/>
            <person name="Marcet-Houben M."/>
            <person name="Polaino S."/>
            <person name="Salamov A."/>
            <person name="Villalobos J.M."/>
            <person name="Alvarez M.I."/>
            <person name="Avalos J."/>
            <person name="Benito E.P."/>
            <person name="Benoit I."/>
            <person name="Burger G."/>
            <person name="Camino L.P."/>
            <person name="Canovas D."/>
            <person name="Cerda-Olmedo E."/>
            <person name="Cheng J.-F."/>
            <person name="Dominguez A."/>
            <person name="Elias M."/>
            <person name="Eslava A.P."/>
            <person name="Glaser F."/>
            <person name="Grimwood J."/>
            <person name="Gutierrez G."/>
            <person name="Heitman J."/>
            <person name="Henrissat B."/>
            <person name="Iturriaga E.A."/>
            <person name="Lang B.F."/>
            <person name="Lavin J.L."/>
            <person name="Lee S."/>
            <person name="Li W."/>
            <person name="Lindquist E."/>
            <person name="Lopez-Garcia S."/>
            <person name="Luque E.M."/>
            <person name="Marcos A.T."/>
            <person name="Martin J."/>
            <person name="McCluskey K."/>
            <person name="Medina H.R."/>
            <person name="Miralles-Duran A."/>
            <person name="Miyazaki A."/>
            <person name="Munoz-Torres E."/>
            <person name="Oguiza J.A."/>
            <person name="Ohm R."/>
            <person name="Olmedo M."/>
            <person name="Orejas M."/>
            <person name="Ortiz-Castellanos L."/>
            <person name="Pisabarro A.G."/>
            <person name="Rodriguez-Romero J."/>
            <person name="Ruiz-Herrera J."/>
            <person name="Ruiz-Vazquez R."/>
            <person name="Sanz C."/>
            <person name="Schackwitz W."/>
            <person name="Schmutz J."/>
            <person name="Shahriari M."/>
            <person name="Shelest E."/>
            <person name="Silva-Franco F."/>
            <person name="Soanes D."/>
            <person name="Syed K."/>
            <person name="Tagua V.G."/>
            <person name="Talbot N.J."/>
            <person name="Thon M."/>
            <person name="De vries R.P."/>
            <person name="Wiebenga A."/>
            <person name="Yadav J.S."/>
            <person name="Braun E.L."/>
            <person name="Baker S."/>
            <person name="Garre V."/>
            <person name="Horwitz B."/>
            <person name="Torres-Martinez S."/>
            <person name="Idnurm A."/>
            <person name="Herrera-Estrella A."/>
            <person name="Gabaldon T."/>
            <person name="Grigoriev I.V."/>
        </authorList>
    </citation>
    <scope>NUCLEOTIDE SEQUENCE [LARGE SCALE GENOMIC DNA]</scope>
    <source>
        <strain evidence="3">NRRL 1555(-)</strain>
    </source>
</reference>
<dbReference type="OrthoDB" id="286814at2759"/>
<evidence type="ECO:0000313" key="3">
    <source>
        <dbReference type="Proteomes" id="UP000077315"/>
    </source>
</evidence>
<dbReference type="AlphaFoldDB" id="A0A167M3T4"/>
<dbReference type="InterPro" id="IPR013922">
    <property type="entry name" value="Cyclin_PHO80-like"/>
</dbReference>